<dbReference type="Gene3D" id="3.40.630.30">
    <property type="match status" value="1"/>
</dbReference>
<feature type="domain" description="N-acetyltransferase" evidence="1">
    <location>
        <begin position="4"/>
        <end position="160"/>
    </location>
</feature>
<dbReference type="Proteomes" id="UP000239197">
    <property type="component" value="Chromosome"/>
</dbReference>
<dbReference type="PROSITE" id="PS51186">
    <property type="entry name" value="GNAT"/>
    <property type="match status" value="1"/>
</dbReference>
<gene>
    <name evidence="2" type="ORF">BV494_15765</name>
</gene>
<protein>
    <submittedName>
        <fullName evidence="2">GNAT family N-acetyltransferase</fullName>
    </submittedName>
</protein>
<accession>A0A2L1UTM4</accession>
<proteinExistence type="predicted"/>
<reference evidence="3" key="1">
    <citation type="submission" date="2017-01" db="EMBL/GenBank/DDBJ databases">
        <title>Genome sequence of Rouxiella sp. ERMR1:05.</title>
        <authorList>
            <person name="Kumar R."/>
            <person name="Singh D."/>
            <person name="Kumar S."/>
        </authorList>
    </citation>
    <scope>NUCLEOTIDE SEQUENCE [LARGE SCALE GENOMIC DNA]</scope>
    <source>
        <strain evidence="3">ERMR1:05</strain>
    </source>
</reference>
<dbReference type="EMBL" id="CP019062">
    <property type="protein sequence ID" value="AVF36295.1"/>
    <property type="molecule type" value="Genomic_DNA"/>
</dbReference>
<evidence type="ECO:0000313" key="2">
    <source>
        <dbReference type="EMBL" id="AVF36295.1"/>
    </source>
</evidence>
<dbReference type="AlphaFoldDB" id="A0A2L1UTM4"/>
<name>A0A2L1UTM4_9GAMM</name>
<dbReference type="PANTHER" id="PTHR43617">
    <property type="entry name" value="L-AMINO ACID N-ACETYLTRANSFERASE"/>
    <property type="match status" value="1"/>
</dbReference>
<dbReference type="SUPFAM" id="SSF55729">
    <property type="entry name" value="Acyl-CoA N-acyltransferases (Nat)"/>
    <property type="match status" value="1"/>
</dbReference>
<keyword evidence="3" id="KW-1185">Reference proteome</keyword>
<dbReference type="InterPro" id="IPR000182">
    <property type="entry name" value="GNAT_dom"/>
</dbReference>
<dbReference type="PANTHER" id="PTHR43617:SF22">
    <property type="entry name" value="L-AMINO ACID N-ACETYLTRANSFERASE AAAT"/>
    <property type="match status" value="1"/>
</dbReference>
<organism evidence="2 3">
    <name type="scientific">Rahnella sikkimica</name>
    <dbReference type="NCBI Taxonomy" id="1805933"/>
    <lineage>
        <taxon>Bacteria</taxon>
        <taxon>Pseudomonadati</taxon>
        <taxon>Pseudomonadota</taxon>
        <taxon>Gammaproteobacteria</taxon>
        <taxon>Enterobacterales</taxon>
        <taxon>Yersiniaceae</taxon>
        <taxon>Rahnella</taxon>
    </lineage>
</organism>
<evidence type="ECO:0000313" key="3">
    <source>
        <dbReference type="Proteomes" id="UP000239197"/>
    </source>
</evidence>
<evidence type="ECO:0000259" key="1">
    <source>
        <dbReference type="PROSITE" id="PS51186"/>
    </source>
</evidence>
<dbReference type="InterPro" id="IPR050276">
    <property type="entry name" value="MshD_Acetyltransferase"/>
</dbReference>
<dbReference type="KEGG" id="rox:BV494_15765"/>
<dbReference type="RefSeq" id="WP_104923708.1">
    <property type="nucleotide sequence ID" value="NZ_CP019062.1"/>
</dbReference>
<dbReference type="CDD" id="cd04301">
    <property type="entry name" value="NAT_SF"/>
    <property type="match status" value="1"/>
</dbReference>
<dbReference type="GO" id="GO:0016747">
    <property type="term" value="F:acyltransferase activity, transferring groups other than amino-acyl groups"/>
    <property type="evidence" value="ECO:0007669"/>
    <property type="project" value="InterPro"/>
</dbReference>
<dbReference type="OrthoDB" id="336415at2"/>
<sequence length="165" mass="18322">MSEIVIRHAEARDAEALQHLYAQVPVYSDTLQLPYPPGTLWEGRLANQSPGRFALVACIDGKLVGNLTLMVEDIWRRRHVASFGVGVDTGFQGRGVGSKLLEAALELCDKWLNVKRVELTVYADNEAAIGLYKKYGFSIEGRSPCYAMRDGEFVDTLHMGRIHGV</sequence>
<dbReference type="Pfam" id="PF00583">
    <property type="entry name" value="Acetyltransf_1"/>
    <property type="match status" value="1"/>
</dbReference>
<dbReference type="InterPro" id="IPR016181">
    <property type="entry name" value="Acyl_CoA_acyltransferase"/>
</dbReference>